<dbReference type="Gene3D" id="3.40.50.2000">
    <property type="entry name" value="Glycogen Phosphorylase B"/>
    <property type="match status" value="2"/>
</dbReference>
<gene>
    <name evidence="1" type="ordered locus">Halhy_5442</name>
</gene>
<dbReference type="Proteomes" id="UP000008461">
    <property type="component" value="Chromosome"/>
</dbReference>
<evidence type="ECO:0000313" key="1">
    <source>
        <dbReference type="EMBL" id="AEE53267.1"/>
    </source>
</evidence>
<dbReference type="KEGG" id="hhy:Halhy_5442"/>
<dbReference type="EMBL" id="CP002691">
    <property type="protein sequence ID" value="AEE53267.1"/>
    <property type="molecule type" value="Genomic_DNA"/>
</dbReference>
<dbReference type="eggNOG" id="COG0438">
    <property type="taxonomic scope" value="Bacteria"/>
</dbReference>
<keyword evidence="2" id="KW-1185">Reference proteome</keyword>
<dbReference type="HOGENOM" id="CLU_060265_0_0_10"/>
<dbReference type="PANTHER" id="PTHR45947">
    <property type="entry name" value="SULFOQUINOVOSYL TRANSFERASE SQD2"/>
    <property type="match status" value="1"/>
</dbReference>
<sequence length="372" mass="42525">MKNVLIIQKSLVQYRKDFFDQLRNALHEEGVTLSLVYGKENEKDGLKNDEVDLEWSTYIPNKMIKLGGGNLIWQPCLRELKHQDLVIVESANKLILNYLLMIARHFSKLKLGFWGHGRNMQDAPDSRANRFKYLFLKNCNWWFAYTAGVKEFLIEKGYPAAQITAVQNAIDTRLSLEQYAQTTDAEAAQLKAELGINSQQVGIFCGGMYPEKQIDFLLECCLKIKERLPDFHMIFIGSGIDAQQVRSAADQYRWIHYVGPKFGKDRVVYFKIASLFLMPGLVGLAILDSFAFETPIVTTNYEFHSPEIEYLEPGKNGIIVDNTIDDYSHAVVDILSTGKYELLLDYCKISAEQYTIEAMVENFKNGILQALK</sequence>
<dbReference type="RefSeq" id="WP_013767800.1">
    <property type="nucleotide sequence ID" value="NC_015510.1"/>
</dbReference>
<proteinExistence type="predicted"/>
<evidence type="ECO:0000313" key="2">
    <source>
        <dbReference type="Proteomes" id="UP000008461"/>
    </source>
</evidence>
<organism evidence="1 2">
    <name type="scientific">Haliscomenobacter hydrossis (strain ATCC 27775 / DSM 1100 / LMG 10767 / O)</name>
    <dbReference type="NCBI Taxonomy" id="760192"/>
    <lineage>
        <taxon>Bacteria</taxon>
        <taxon>Pseudomonadati</taxon>
        <taxon>Bacteroidota</taxon>
        <taxon>Saprospiria</taxon>
        <taxon>Saprospirales</taxon>
        <taxon>Haliscomenobacteraceae</taxon>
        <taxon>Haliscomenobacter</taxon>
    </lineage>
</organism>
<dbReference type="GO" id="GO:0016757">
    <property type="term" value="F:glycosyltransferase activity"/>
    <property type="evidence" value="ECO:0007669"/>
    <property type="project" value="TreeGrafter"/>
</dbReference>
<dbReference type="CDD" id="cd03801">
    <property type="entry name" value="GT4_PimA-like"/>
    <property type="match status" value="1"/>
</dbReference>
<reference evidence="1 2" key="1">
    <citation type="journal article" date="2011" name="Stand. Genomic Sci.">
        <title>Complete genome sequence of Haliscomenobacter hydrossis type strain (O).</title>
        <authorList>
            <consortium name="US DOE Joint Genome Institute (JGI-PGF)"/>
            <person name="Daligault H."/>
            <person name="Lapidus A."/>
            <person name="Zeytun A."/>
            <person name="Nolan M."/>
            <person name="Lucas S."/>
            <person name="Del Rio T.G."/>
            <person name="Tice H."/>
            <person name="Cheng J.F."/>
            <person name="Tapia R."/>
            <person name="Han C."/>
            <person name="Goodwin L."/>
            <person name="Pitluck S."/>
            <person name="Liolios K."/>
            <person name="Pagani I."/>
            <person name="Ivanova N."/>
            <person name="Huntemann M."/>
            <person name="Mavromatis K."/>
            <person name="Mikhailova N."/>
            <person name="Pati A."/>
            <person name="Chen A."/>
            <person name="Palaniappan K."/>
            <person name="Land M."/>
            <person name="Hauser L."/>
            <person name="Brambilla E.M."/>
            <person name="Rohde M."/>
            <person name="Verbarg S."/>
            <person name="Goker M."/>
            <person name="Bristow J."/>
            <person name="Eisen J.A."/>
            <person name="Markowitz V."/>
            <person name="Hugenholtz P."/>
            <person name="Kyrpides N.C."/>
            <person name="Klenk H.P."/>
            <person name="Woyke T."/>
        </authorList>
    </citation>
    <scope>NUCLEOTIDE SEQUENCE [LARGE SCALE GENOMIC DNA]</scope>
    <source>
        <strain evidence="2">ATCC 27775 / DSM 1100 / LMG 10767 / O</strain>
    </source>
</reference>
<dbReference type="SUPFAM" id="SSF53756">
    <property type="entry name" value="UDP-Glycosyltransferase/glycogen phosphorylase"/>
    <property type="match status" value="1"/>
</dbReference>
<dbReference type="STRING" id="760192.Halhy_5442"/>
<reference key="2">
    <citation type="submission" date="2011-04" db="EMBL/GenBank/DDBJ databases">
        <title>Complete sequence of chromosome of Haliscomenobacter hydrossis DSM 1100.</title>
        <authorList>
            <consortium name="US DOE Joint Genome Institute (JGI-PGF)"/>
            <person name="Lucas S."/>
            <person name="Han J."/>
            <person name="Lapidus A."/>
            <person name="Bruce D."/>
            <person name="Goodwin L."/>
            <person name="Pitluck S."/>
            <person name="Peters L."/>
            <person name="Kyrpides N."/>
            <person name="Mavromatis K."/>
            <person name="Ivanova N."/>
            <person name="Ovchinnikova G."/>
            <person name="Pagani I."/>
            <person name="Daligault H."/>
            <person name="Detter J.C."/>
            <person name="Han C."/>
            <person name="Land M."/>
            <person name="Hauser L."/>
            <person name="Markowitz V."/>
            <person name="Cheng J.-F."/>
            <person name="Hugenholtz P."/>
            <person name="Woyke T."/>
            <person name="Wu D."/>
            <person name="Verbarg S."/>
            <person name="Frueling A."/>
            <person name="Brambilla E."/>
            <person name="Klenk H.-P."/>
            <person name="Eisen J.A."/>
        </authorList>
    </citation>
    <scope>NUCLEOTIDE SEQUENCE</scope>
    <source>
        <strain>DSM 1100</strain>
    </source>
</reference>
<dbReference type="PANTHER" id="PTHR45947:SF14">
    <property type="entry name" value="SLL1723 PROTEIN"/>
    <property type="match status" value="1"/>
</dbReference>
<keyword evidence="1" id="KW-0808">Transferase</keyword>
<dbReference type="InterPro" id="IPR050194">
    <property type="entry name" value="Glycosyltransferase_grp1"/>
</dbReference>
<dbReference type="OrthoDB" id="9787293at2"/>
<accession>F4KR29</accession>
<name>F4KR29_HALH1</name>
<dbReference type="AlphaFoldDB" id="F4KR29"/>
<dbReference type="Pfam" id="PF13692">
    <property type="entry name" value="Glyco_trans_1_4"/>
    <property type="match status" value="1"/>
</dbReference>
<protein>
    <submittedName>
        <fullName evidence="1">Glycosyl transferase group 1</fullName>
    </submittedName>
</protein>